<comment type="caution">
    <text evidence="1">The sequence shown here is derived from an EMBL/GenBank/DDBJ whole genome shotgun (WGS) entry which is preliminary data.</text>
</comment>
<reference evidence="1" key="1">
    <citation type="submission" date="2019-03" db="EMBL/GenBank/DDBJ databases">
        <title>Single cell metagenomics reveals metabolic interactions within the superorganism composed of flagellate Streblomastix strix and complex community of Bacteroidetes bacteria on its surface.</title>
        <authorList>
            <person name="Treitli S.C."/>
            <person name="Kolisko M."/>
            <person name="Husnik F."/>
            <person name="Keeling P."/>
            <person name="Hampl V."/>
        </authorList>
    </citation>
    <scope>NUCLEOTIDE SEQUENCE</scope>
    <source>
        <strain evidence="1">STM</strain>
    </source>
</reference>
<organism evidence="1">
    <name type="scientific">termite gut metagenome</name>
    <dbReference type="NCBI Taxonomy" id="433724"/>
    <lineage>
        <taxon>unclassified sequences</taxon>
        <taxon>metagenomes</taxon>
        <taxon>organismal metagenomes</taxon>
    </lineage>
</organism>
<dbReference type="EMBL" id="SNRY01001828">
    <property type="protein sequence ID" value="KAA6328384.1"/>
    <property type="molecule type" value="Genomic_DNA"/>
</dbReference>
<proteinExistence type="predicted"/>
<dbReference type="AlphaFoldDB" id="A0A5J4R515"/>
<evidence type="ECO:0000313" key="1">
    <source>
        <dbReference type="EMBL" id="KAA6328384.1"/>
    </source>
</evidence>
<protein>
    <submittedName>
        <fullName evidence="1">Uncharacterized protein</fullName>
    </submittedName>
</protein>
<accession>A0A5J4R515</accession>
<sequence>MDDFLEKAMRKLNKMSQIEISEIEANFIRIMELTFNIFGKSNFRLPTEYSRGRINIAIMETIYYFFSCTDYNIIKSHKNEILKNHSLLISNSNYIDSVRFSTGSTNRVKNQFGLVIEILGNY</sequence>
<name>A0A5J4R515_9ZZZZ</name>
<gene>
    <name evidence="1" type="ORF">EZS27_022715</name>
</gene>